<organism evidence="1 2">
    <name type="scientific">Engystomops pustulosus</name>
    <name type="common">Tungara frog</name>
    <name type="synonym">Physalaemus pustulosus</name>
    <dbReference type="NCBI Taxonomy" id="76066"/>
    <lineage>
        <taxon>Eukaryota</taxon>
        <taxon>Metazoa</taxon>
        <taxon>Chordata</taxon>
        <taxon>Craniata</taxon>
        <taxon>Vertebrata</taxon>
        <taxon>Euteleostomi</taxon>
        <taxon>Amphibia</taxon>
        <taxon>Batrachia</taxon>
        <taxon>Anura</taxon>
        <taxon>Neobatrachia</taxon>
        <taxon>Hyloidea</taxon>
        <taxon>Leptodactylidae</taxon>
        <taxon>Leiuperinae</taxon>
        <taxon>Engystomops</taxon>
    </lineage>
</organism>
<evidence type="ECO:0000313" key="1">
    <source>
        <dbReference type="EMBL" id="KAG8535107.1"/>
    </source>
</evidence>
<protein>
    <submittedName>
        <fullName evidence="1">Uncharacterized protein</fullName>
    </submittedName>
</protein>
<gene>
    <name evidence="1" type="ORF">GDO81_029414</name>
</gene>
<comment type="caution">
    <text evidence="1">The sequence shown here is derived from an EMBL/GenBank/DDBJ whole genome shotgun (WGS) entry which is preliminary data.</text>
</comment>
<dbReference type="Proteomes" id="UP000824782">
    <property type="component" value="Unassembled WGS sequence"/>
</dbReference>
<keyword evidence="2" id="KW-1185">Reference proteome</keyword>
<dbReference type="EMBL" id="WNYA01078225">
    <property type="protein sequence ID" value="KAG8535107.1"/>
    <property type="molecule type" value="Genomic_DNA"/>
</dbReference>
<name>A0AAV6YD40_ENGPU</name>
<accession>A0AAV6YD40</accession>
<reference evidence="1" key="1">
    <citation type="thesis" date="2020" institute="ProQuest LLC" country="789 East Eisenhower Parkway, Ann Arbor, MI, USA">
        <title>Comparative Genomics and Chromosome Evolution.</title>
        <authorList>
            <person name="Mudd A.B."/>
        </authorList>
    </citation>
    <scope>NUCLEOTIDE SEQUENCE</scope>
    <source>
        <strain evidence="1">237g6f4</strain>
        <tissue evidence="1">Blood</tissue>
    </source>
</reference>
<dbReference type="AlphaFoldDB" id="A0AAV6YD40"/>
<sequence>MEYCVQFWAPVYKKDVVELEQVQRRATRIIRGMGGLEYNDRFENLGSFSLEKRRLRGVLITTDSTRISLFIPRPVTRTRGHHQSLEETILPST</sequence>
<proteinExistence type="predicted"/>
<evidence type="ECO:0000313" key="2">
    <source>
        <dbReference type="Proteomes" id="UP000824782"/>
    </source>
</evidence>